<dbReference type="EMBL" id="KK112625">
    <property type="protein sequence ID" value="KFM58129.1"/>
    <property type="molecule type" value="Genomic_DNA"/>
</dbReference>
<dbReference type="Proteomes" id="UP000054359">
    <property type="component" value="Unassembled WGS sequence"/>
</dbReference>
<reference evidence="2 3" key="1">
    <citation type="submission" date="2013-11" db="EMBL/GenBank/DDBJ databases">
        <title>Genome sequencing of Stegodyphus mimosarum.</title>
        <authorList>
            <person name="Bechsgaard J."/>
        </authorList>
    </citation>
    <scope>NUCLEOTIDE SEQUENCE [LARGE SCALE GENOMIC DNA]</scope>
</reference>
<evidence type="ECO:0000313" key="3">
    <source>
        <dbReference type="Proteomes" id="UP000054359"/>
    </source>
</evidence>
<dbReference type="AlphaFoldDB" id="A0A087SZ40"/>
<organism evidence="2 3">
    <name type="scientific">Stegodyphus mimosarum</name>
    <name type="common">African social velvet spider</name>
    <dbReference type="NCBI Taxonomy" id="407821"/>
    <lineage>
        <taxon>Eukaryota</taxon>
        <taxon>Metazoa</taxon>
        <taxon>Ecdysozoa</taxon>
        <taxon>Arthropoda</taxon>
        <taxon>Chelicerata</taxon>
        <taxon>Arachnida</taxon>
        <taxon>Araneae</taxon>
        <taxon>Araneomorphae</taxon>
        <taxon>Entelegynae</taxon>
        <taxon>Eresoidea</taxon>
        <taxon>Eresidae</taxon>
        <taxon>Stegodyphus</taxon>
    </lineage>
</organism>
<protein>
    <submittedName>
        <fullName evidence="2">Uncharacterized protein</fullName>
    </submittedName>
</protein>
<keyword evidence="1" id="KW-0732">Signal</keyword>
<gene>
    <name evidence="2" type="ORF">X975_09143</name>
</gene>
<name>A0A087SZ40_STEMI</name>
<accession>A0A087SZ40</accession>
<keyword evidence="3" id="KW-1185">Reference proteome</keyword>
<sequence length="37" mass="4251">MFAKIFLCLLALGSTFAQEYSDDQTAREQQYSPSYAR</sequence>
<proteinExistence type="predicted"/>
<feature type="non-terminal residue" evidence="2">
    <location>
        <position position="37"/>
    </location>
</feature>
<feature type="signal peptide" evidence="1">
    <location>
        <begin position="1"/>
        <end position="17"/>
    </location>
</feature>
<feature type="chain" id="PRO_5001829148" evidence="1">
    <location>
        <begin position="18"/>
        <end position="37"/>
    </location>
</feature>
<evidence type="ECO:0000256" key="1">
    <source>
        <dbReference type="SAM" id="SignalP"/>
    </source>
</evidence>
<evidence type="ECO:0000313" key="2">
    <source>
        <dbReference type="EMBL" id="KFM58129.1"/>
    </source>
</evidence>